<dbReference type="SUPFAM" id="SSF48498">
    <property type="entry name" value="Tetracyclin repressor-like, C-terminal domain"/>
    <property type="match status" value="1"/>
</dbReference>
<dbReference type="GO" id="GO:0045892">
    <property type="term" value="P:negative regulation of DNA-templated transcription"/>
    <property type="evidence" value="ECO:0007669"/>
    <property type="project" value="InterPro"/>
</dbReference>
<gene>
    <name evidence="7" type="ORF">FQ330_12495</name>
</gene>
<dbReference type="InterPro" id="IPR001647">
    <property type="entry name" value="HTH_TetR"/>
</dbReference>
<keyword evidence="8" id="KW-1185">Reference proteome</keyword>
<dbReference type="PRINTS" id="PR00400">
    <property type="entry name" value="TETREPRESSOR"/>
</dbReference>
<dbReference type="Gene3D" id="1.10.10.60">
    <property type="entry name" value="Homeodomain-like"/>
    <property type="match status" value="1"/>
</dbReference>
<dbReference type="OrthoDB" id="329481at2"/>
<dbReference type="GO" id="GO:0000976">
    <property type="term" value="F:transcription cis-regulatory region binding"/>
    <property type="evidence" value="ECO:0007669"/>
    <property type="project" value="TreeGrafter"/>
</dbReference>
<dbReference type="Pfam" id="PF02909">
    <property type="entry name" value="TetR_C_1"/>
    <property type="match status" value="1"/>
</dbReference>
<dbReference type="InterPro" id="IPR036271">
    <property type="entry name" value="Tet_transcr_reg_TetR-rel_C_sf"/>
</dbReference>
<organism evidence="7 8">
    <name type="scientific">Agrococcus sediminis</name>
    <dbReference type="NCBI Taxonomy" id="2599924"/>
    <lineage>
        <taxon>Bacteria</taxon>
        <taxon>Bacillati</taxon>
        <taxon>Actinomycetota</taxon>
        <taxon>Actinomycetes</taxon>
        <taxon>Micrococcales</taxon>
        <taxon>Microbacteriaceae</taxon>
        <taxon>Agrococcus</taxon>
    </lineage>
</organism>
<dbReference type="PROSITE" id="PS50977">
    <property type="entry name" value="HTH_TETR_2"/>
    <property type="match status" value="1"/>
</dbReference>
<protein>
    <submittedName>
        <fullName evidence="7">TetR/AcrR family transcriptional regulator</fullName>
    </submittedName>
</protein>
<name>A0A5M8Q3W7_9MICO</name>
<evidence type="ECO:0000256" key="3">
    <source>
        <dbReference type="ARBA" id="ARBA00023125"/>
    </source>
</evidence>
<dbReference type="GO" id="GO:0003700">
    <property type="term" value="F:DNA-binding transcription factor activity"/>
    <property type="evidence" value="ECO:0007669"/>
    <property type="project" value="TreeGrafter"/>
</dbReference>
<dbReference type="Gene3D" id="1.10.357.10">
    <property type="entry name" value="Tetracycline Repressor, domain 2"/>
    <property type="match status" value="1"/>
</dbReference>
<dbReference type="InterPro" id="IPR009057">
    <property type="entry name" value="Homeodomain-like_sf"/>
</dbReference>
<sequence length="226" mass="24469">MSQGSGAPRRSREPLSRERVVAAAVAVADRDGLAGVSMRSVGRELGVEAMSLYHHVASKEALLDELAGWLMAQIEPPRPGDAWREGLRRRAHSARAVMGAHAWGLGFVESRRAPGEALMQGHEAVLECLRADGVPLRLAAHAFSVLDAYVYGFVLTEQHLPFEPGGAEAMVDELALPADRFPRLAELVAELVVGSDYDYGDEFAYGLELVLDAVEARLAAWTPDSR</sequence>
<keyword evidence="1" id="KW-0678">Repressor</keyword>
<feature type="domain" description="HTH tetR-type" evidence="6">
    <location>
        <begin position="14"/>
        <end position="74"/>
    </location>
</feature>
<dbReference type="RefSeq" id="WP_146358009.1">
    <property type="nucleotide sequence ID" value="NZ_VOIR01000018.1"/>
</dbReference>
<evidence type="ECO:0000259" key="6">
    <source>
        <dbReference type="PROSITE" id="PS50977"/>
    </source>
</evidence>
<proteinExistence type="predicted"/>
<evidence type="ECO:0000313" key="7">
    <source>
        <dbReference type="EMBL" id="KAA6430539.1"/>
    </source>
</evidence>
<dbReference type="InterPro" id="IPR003012">
    <property type="entry name" value="Tet_transcr_reg_TetR"/>
</dbReference>
<dbReference type="PANTHER" id="PTHR30055:SF151">
    <property type="entry name" value="TRANSCRIPTIONAL REGULATORY PROTEIN"/>
    <property type="match status" value="1"/>
</dbReference>
<evidence type="ECO:0000256" key="2">
    <source>
        <dbReference type="ARBA" id="ARBA00023015"/>
    </source>
</evidence>
<evidence type="ECO:0000256" key="1">
    <source>
        <dbReference type="ARBA" id="ARBA00022491"/>
    </source>
</evidence>
<reference evidence="7 8" key="1">
    <citation type="submission" date="2019-08" db="EMBL/GenBank/DDBJ databases">
        <title>Agrococcus lahaulensis sp. nov., isolated from a cold desert of the Indian Himalayas.</title>
        <authorList>
            <person name="Qu J.H."/>
        </authorList>
    </citation>
    <scope>NUCLEOTIDE SEQUENCE [LARGE SCALE GENOMIC DNA]</scope>
    <source>
        <strain evidence="7 8">NS18</strain>
    </source>
</reference>
<keyword evidence="4" id="KW-0804">Transcription</keyword>
<evidence type="ECO:0000256" key="4">
    <source>
        <dbReference type="ARBA" id="ARBA00023163"/>
    </source>
</evidence>
<evidence type="ECO:0000313" key="8">
    <source>
        <dbReference type="Proteomes" id="UP000323221"/>
    </source>
</evidence>
<evidence type="ECO:0000256" key="5">
    <source>
        <dbReference type="PROSITE-ProRule" id="PRU00335"/>
    </source>
</evidence>
<dbReference type="Pfam" id="PF00440">
    <property type="entry name" value="TetR_N"/>
    <property type="match status" value="1"/>
</dbReference>
<comment type="caution">
    <text evidence="7">The sequence shown here is derived from an EMBL/GenBank/DDBJ whole genome shotgun (WGS) entry which is preliminary data.</text>
</comment>
<keyword evidence="3 5" id="KW-0238">DNA-binding</keyword>
<dbReference type="AlphaFoldDB" id="A0A5M8Q3W7"/>
<dbReference type="Proteomes" id="UP000323221">
    <property type="component" value="Unassembled WGS sequence"/>
</dbReference>
<dbReference type="PANTHER" id="PTHR30055">
    <property type="entry name" value="HTH-TYPE TRANSCRIPTIONAL REGULATOR RUTR"/>
    <property type="match status" value="1"/>
</dbReference>
<dbReference type="InterPro" id="IPR050109">
    <property type="entry name" value="HTH-type_TetR-like_transc_reg"/>
</dbReference>
<dbReference type="EMBL" id="VOIR01000018">
    <property type="protein sequence ID" value="KAA6430539.1"/>
    <property type="molecule type" value="Genomic_DNA"/>
</dbReference>
<accession>A0A5M8Q3W7</accession>
<dbReference type="SUPFAM" id="SSF46689">
    <property type="entry name" value="Homeodomain-like"/>
    <property type="match status" value="1"/>
</dbReference>
<keyword evidence="2" id="KW-0805">Transcription regulation</keyword>
<feature type="DNA-binding region" description="H-T-H motif" evidence="5">
    <location>
        <begin position="37"/>
        <end position="56"/>
    </location>
</feature>
<dbReference type="InterPro" id="IPR004111">
    <property type="entry name" value="Repressor_TetR_C"/>
</dbReference>
<dbReference type="GO" id="GO:0046677">
    <property type="term" value="P:response to antibiotic"/>
    <property type="evidence" value="ECO:0007669"/>
    <property type="project" value="InterPro"/>
</dbReference>